<dbReference type="GO" id="GO:0030288">
    <property type="term" value="C:outer membrane-bounded periplasmic space"/>
    <property type="evidence" value="ECO:0007669"/>
    <property type="project" value="UniProtKB-ARBA"/>
</dbReference>
<feature type="chain" id="PRO_5032503922" evidence="5">
    <location>
        <begin position="26"/>
        <end position="587"/>
    </location>
</feature>
<dbReference type="GO" id="GO:1904680">
    <property type="term" value="F:peptide transmembrane transporter activity"/>
    <property type="evidence" value="ECO:0007669"/>
    <property type="project" value="TreeGrafter"/>
</dbReference>
<comment type="caution">
    <text evidence="7">The sequence shown here is derived from an EMBL/GenBank/DDBJ whole genome shotgun (WGS) entry which is preliminary data.</text>
</comment>
<dbReference type="CDD" id="cd08504">
    <property type="entry name" value="PBP2_OppA"/>
    <property type="match status" value="1"/>
</dbReference>
<dbReference type="Gene3D" id="3.90.76.10">
    <property type="entry name" value="Dipeptide-binding Protein, Domain 1"/>
    <property type="match status" value="1"/>
</dbReference>
<dbReference type="InterPro" id="IPR039424">
    <property type="entry name" value="SBP_5"/>
</dbReference>
<name>A0A849SQS1_UNCEI</name>
<evidence type="ECO:0000313" key="7">
    <source>
        <dbReference type="EMBL" id="NOT33750.1"/>
    </source>
</evidence>
<dbReference type="PIRSF" id="PIRSF002741">
    <property type="entry name" value="MppA"/>
    <property type="match status" value="1"/>
</dbReference>
<dbReference type="FunFam" id="3.10.105.10:FF:000001">
    <property type="entry name" value="Oligopeptide ABC transporter, oligopeptide-binding protein"/>
    <property type="match status" value="1"/>
</dbReference>
<dbReference type="SUPFAM" id="SSF53850">
    <property type="entry name" value="Periplasmic binding protein-like II"/>
    <property type="match status" value="1"/>
</dbReference>
<keyword evidence="4 5" id="KW-0732">Signal</keyword>
<dbReference type="Gene3D" id="3.10.105.10">
    <property type="entry name" value="Dipeptide-binding Protein, Domain 3"/>
    <property type="match status" value="1"/>
</dbReference>
<dbReference type="AlphaFoldDB" id="A0A849SQS1"/>
<proteinExistence type="inferred from homology"/>
<sequence>MTPSALRLARSIAAFRFAAALRAAAAYSAPVAPVALVCTLALAGCGAPRTQDAATAAAGDAAYFGDVTPPARDVFTFALGAEPESFDPGLASGQPDGRVARLLFEGLTREDARTLEPRPGQAYRWEITPDGLTYTFHLRPGIAWSNGAPVTAADFRWSWLRVINPATGARYGNLLAPIKNAEEFNKGKLTDENQVGIQAPDDSTLVITLRAPTSYFLYLVQYYTCLPTPRAAIEKYGVRWTRPENIVNNGPFLLDHWRQNERFEFVPNPRYWDRKNIRLERIVGWTVEDLNTCANLYKSGVFDWNPSGYLPSQFIPHLRTFKDFRHGPYQGVYYYSINTTRKPYDDVWVRRALTLCVDRESIARDLLKGSRDPWGNMTPSGYPGYQPPPAVPYDPEKARECLAKAGYPGGKGFPKLSILFNTSEDHRRIGEAIQQMWKRELGIEVELSNQEWGSYLQAATNLDYDVARRSWIGDYLDPNTFLACFITGDGNNRSGWSNARYDALIHASGFELDVAKRMATLREAEAILLDEAPVIPIYHYSTNEMVKPYVRGIYITPLDVHPLTYVWIDRQWREHPPEVASLETRAK</sequence>
<evidence type="ECO:0000256" key="3">
    <source>
        <dbReference type="ARBA" id="ARBA00022448"/>
    </source>
</evidence>
<dbReference type="GO" id="GO:0015833">
    <property type="term" value="P:peptide transport"/>
    <property type="evidence" value="ECO:0007669"/>
    <property type="project" value="TreeGrafter"/>
</dbReference>
<comment type="similarity">
    <text evidence="2">Belongs to the bacterial solute-binding protein 5 family.</text>
</comment>
<organism evidence="7 8">
    <name type="scientific">Eiseniibacteriota bacterium</name>
    <dbReference type="NCBI Taxonomy" id="2212470"/>
    <lineage>
        <taxon>Bacteria</taxon>
        <taxon>Candidatus Eiseniibacteriota</taxon>
    </lineage>
</organism>
<dbReference type="PANTHER" id="PTHR30290">
    <property type="entry name" value="PERIPLASMIC BINDING COMPONENT OF ABC TRANSPORTER"/>
    <property type="match status" value="1"/>
</dbReference>
<reference evidence="7 8" key="1">
    <citation type="submission" date="2020-04" db="EMBL/GenBank/DDBJ databases">
        <title>Metagenomic profiling of ammonia- and methane-oxidizing microorganisms in a Dutch drinking water treatment plant.</title>
        <authorList>
            <person name="Poghosyan L."/>
            <person name="Leucker S."/>
        </authorList>
    </citation>
    <scope>NUCLEOTIDE SEQUENCE [LARGE SCALE GENOMIC DNA]</scope>
    <source>
        <strain evidence="7">S-RSF-IL-03</strain>
    </source>
</reference>
<evidence type="ECO:0000256" key="2">
    <source>
        <dbReference type="ARBA" id="ARBA00005695"/>
    </source>
</evidence>
<evidence type="ECO:0000259" key="6">
    <source>
        <dbReference type="Pfam" id="PF00496"/>
    </source>
</evidence>
<dbReference type="InterPro" id="IPR000914">
    <property type="entry name" value="SBP_5_dom"/>
</dbReference>
<dbReference type="FunFam" id="3.90.76.10:FF:000001">
    <property type="entry name" value="Oligopeptide ABC transporter substrate-binding protein"/>
    <property type="match status" value="1"/>
</dbReference>
<dbReference type="Proteomes" id="UP000580839">
    <property type="component" value="Unassembled WGS sequence"/>
</dbReference>
<dbReference type="PANTHER" id="PTHR30290:SF10">
    <property type="entry name" value="PERIPLASMIC OLIGOPEPTIDE-BINDING PROTEIN-RELATED"/>
    <property type="match status" value="1"/>
</dbReference>
<evidence type="ECO:0000256" key="4">
    <source>
        <dbReference type="ARBA" id="ARBA00022729"/>
    </source>
</evidence>
<dbReference type="Pfam" id="PF00496">
    <property type="entry name" value="SBP_bac_5"/>
    <property type="match status" value="1"/>
</dbReference>
<comment type="subcellular location">
    <subcellularLocation>
        <location evidence="1">Cell envelope</location>
    </subcellularLocation>
</comment>
<keyword evidence="3" id="KW-0813">Transport</keyword>
<dbReference type="EMBL" id="JABFRW010000070">
    <property type="protein sequence ID" value="NOT33750.1"/>
    <property type="molecule type" value="Genomic_DNA"/>
</dbReference>
<evidence type="ECO:0000256" key="1">
    <source>
        <dbReference type="ARBA" id="ARBA00004196"/>
    </source>
</evidence>
<evidence type="ECO:0000256" key="5">
    <source>
        <dbReference type="SAM" id="SignalP"/>
    </source>
</evidence>
<protein>
    <submittedName>
        <fullName evidence="7">Peptide ABC transporter substrate-binding protein</fullName>
    </submittedName>
</protein>
<accession>A0A849SQS1</accession>
<evidence type="ECO:0000313" key="8">
    <source>
        <dbReference type="Proteomes" id="UP000580839"/>
    </source>
</evidence>
<dbReference type="Gene3D" id="3.40.190.10">
    <property type="entry name" value="Periplasmic binding protein-like II"/>
    <property type="match status" value="1"/>
</dbReference>
<feature type="signal peptide" evidence="5">
    <location>
        <begin position="1"/>
        <end position="25"/>
    </location>
</feature>
<feature type="domain" description="Solute-binding protein family 5" evidence="6">
    <location>
        <begin position="116"/>
        <end position="491"/>
    </location>
</feature>
<dbReference type="GO" id="GO:0043190">
    <property type="term" value="C:ATP-binding cassette (ABC) transporter complex"/>
    <property type="evidence" value="ECO:0007669"/>
    <property type="project" value="InterPro"/>
</dbReference>
<dbReference type="InterPro" id="IPR030678">
    <property type="entry name" value="Peptide/Ni-bd"/>
</dbReference>
<gene>
    <name evidence="7" type="ORF">HOP12_06215</name>
</gene>